<evidence type="ECO:0008006" key="4">
    <source>
        <dbReference type="Google" id="ProtNLM"/>
    </source>
</evidence>
<gene>
    <name evidence="2" type="ORF">B296_00038846</name>
</gene>
<dbReference type="AlphaFoldDB" id="A0A426X532"/>
<accession>A0A426X532</accession>
<evidence type="ECO:0000256" key="1">
    <source>
        <dbReference type="SAM" id="MobiDB-lite"/>
    </source>
</evidence>
<dbReference type="EMBL" id="AMZH03026487">
    <property type="protein sequence ID" value="RRT34591.1"/>
    <property type="molecule type" value="Genomic_DNA"/>
</dbReference>
<comment type="caution">
    <text evidence="2">The sequence shown here is derived from an EMBL/GenBank/DDBJ whole genome shotgun (WGS) entry which is preliminary data.</text>
</comment>
<organism evidence="2 3">
    <name type="scientific">Ensete ventricosum</name>
    <name type="common">Abyssinian banana</name>
    <name type="synonym">Musa ensete</name>
    <dbReference type="NCBI Taxonomy" id="4639"/>
    <lineage>
        <taxon>Eukaryota</taxon>
        <taxon>Viridiplantae</taxon>
        <taxon>Streptophyta</taxon>
        <taxon>Embryophyta</taxon>
        <taxon>Tracheophyta</taxon>
        <taxon>Spermatophyta</taxon>
        <taxon>Magnoliopsida</taxon>
        <taxon>Liliopsida</taxon>
        <taxon>Zingiberales</taxon>
        <taxon>Musaceae</taxon>
        <taxon>Ensete</taxon>
    </lineage>
</organism>
<evidence type="ECO:0000313" key="2">
    <source>
        <dbReference type="EMBL" id="RRT34591.1"/>
    </source>
</evidence>
<feature type="region of interest" description="Disordered" evidence="1">
    <location>
        <begin position="94"/>
        <end position="121"/>
    </location>
</feature>
<protein>
    <recommendedName>
        <fullName evidence="4">DUF834 domain-containing protein</fullName>
    </recommendedName>
</protein>
<name>A0A426X532_ENSVE</name>
<evidence type="ECO:0000313" key="3">
    <source>
        <dbReference type="Proteomes" id="UP000287651"/>
    </source>
</evidence>
<sequence>MDATARTWLGGNNRMKRWQQGGQVAGVWLKVAASARTATAREEAVVSQRGPARAAVEQAAGSSEGCSSGRVWLGGSCNKVATRDNAATEEAAARSRMRAVAEESDRGLISGDSGRGLATNS</sequence>
<reference evidence="2 3" key="1">
    <citation type="journal article" date="2014" name="Agronomy (Basel)">
        <title>A Draft Genome Sequence for Ensete ventricosum, the Drought-Tolerant Tree Against Hunger.</title>
        <authorList>
            <person name="Harrison J."/>
            <person name="Moore K.A."/>
            <person name="Paszkiewicz K."/>
            <person name="Jones T."/>
            <person name="Grant M."/>
            <person name="Ambacheew D."/>
            <person name="Muzemil S."/>
            <person name="Studholme D.J."/>
        </authorList>
    </citation>
    <scope>NUCLEOTIDE SEQUENCE [LARGE SCALE GENOMIC DNA]</scope>
</reference>
<dbReference type="Proteomes" id="UP000287651">
    <property type="component" value="Unassembled WGS sequence"/>
</dbReference>
<proteinExistence type="predicted"/>